<feature type="signal peptide" evidence="3">
    <location>
        <begin position="1"/>
        <end position="20"/>
    </location>
</feature>
<evidence type="ECO:0000256" key="3">
    <source>
        <dbReference type="SAM" id="SignalP"/>
    </source>
</evidence>
<reference evidence="4 5" key="1">
    <citation type="submission" date="2023-01" db="EMBL/GenBank/DDBJ databases">
        <title>Analysis of 21 Apiospora genomes using comparative genomics revels a genus with tremendous synthesis potential of carbohydrate active enzymes and secondary metabolites.</title>
        <authorList>
            <person name="Sorensen T."/>
        </authorList>
    </citation>
    <scope>NUCLEOTIDE SEQUENCE [LARGE SCALE GENOMIC DNA]</scope>
    <source>
        <strain evidence="4 5">CBS 83171</strain>
    </source>
</reference>
<feature type="region of interest" description="Disordered" evidence="1">
    <location>
        <begin position="369"/>
        <end position="388"/>
    </location>
</feature>
<sequence length="571" mass="62102">MMMVSHVFASLLLAWPCVSALKVSPGSECASLCLNNPESNRFDANSSFTSVGEISCHDEEYQSTSSGIKFKNCLDCLQKSRAVNGTETDTSWLLYNLRYSVDVCVFGYPNATKGISSPCNIDYACEPLKKSLEAGGLGTNNTDQLEYCDADGGKFRSAQVDTCIRCFAASSNQQHMASFVTALKAGCEQRPAPGALLGLSGSLFSDSVVTITDPPVVEDIKDQRNDSNPMTTGAIVGIVVGAALLFLGGAGLFFAYYRKQQRDYYHGGEDLASQYTDPRAGSRSISPPIKGGFSSMSGGDGDYFQPMRAASDYELKSQQIYTNNADYYDRIEKEMQVRRPNYVFDPHKPGSGPTGALPAHHAYIPQAMSRTSERGPSPQPQHATRSNKPDSYALQAYMNAADDSLRLPGPPPGPPPAVHSRDSSMHSRQSSFGRPSPRNSISQPQPVISPANIPPPPPRQPKVPSLALPSVPRIRIPKKYVPPKIQIQSATPVLEQGEAVPIGVQMQISGPVMDQHDNARFVENPYQQRQQAAAAERATAERVVEHHVPDRRRKPAYEEITIHTGKSTLYG</sequence>
<feature type="chain" id="PRO_5046343262" description="LPXTG-domain-containing protein" evidence="3">
    <location>
        <begin position="21"/>
        <end position="571"/>
    </location>
</feature>
<proteinExistence type="predicted"/>
<dbReference type="Proteomes" id="UP001446871">
    <property type="component" value="Unassembled WGS sequence"/>
</dbReference>
<evidence type="ECO:0000313" key="5">
    <source>
        <dbReference type="Proteomes" id="UP001446871"/>
    </source>
</evidence>
<dbReference type="EMBL" id="JAQQWM010000005">
    <property type="protein sequence ID" value="KAK8063437.1"/>
    <property type="molecule type" value="Genomic_DNA"/>
</dbReference>
<keyword evidence="5" id="KW-1185">Reference proteome</keyword>
<keyword evidence="3" id="KW-0732">Signal</keyword>
<accession>A0ABR1UWY2</accession>
<keyword evidence="2" id="KW-0472">Membrane</keyword>
<keyword evidence="2" id="KW-0812">Transmembrane</keyword>
<keyword evidence="2" id="KW-1133">Transmembrane helix</keyword>
<evidence type="ECO:0000256" key="1">
    <source>
        <dbReference type="SAM" id="MobiDB-lite"/>
    </source>
</evidence>
<feature type="transmembrane region" description="Helical" evidence="2">
    <location>
        <begin position="234"/>
        <end position="257"/>
    </location>
</feature>
<evidence type="ECO:0008006" key="6">
    <source>
        <dbReference type="Google" id="ProtNLM"/>
    </source>
</evidence>
<name>A0ABR1UWY2_9PEZI</name>
<evidence type="ECO:0000256" key="2">
    <source>
        <dbReference type="SAM" id="Phobius"/>
    </source>
</evidence>
<feature type="region of interest" description="Disordered" evidence="1">
    <location>
        <begin position="402"/>
        <end position="467"/>
    </location>
</feature>
<organism evidence="4 5">
    <name type="scientific">Apiospora saccharicola</name>
    <dbReference type="NCBI Taxonomy" id="335842"/>
    <lineage>
        <taxon>Eukaryota</taxon>
        <taxon>Fungi</taxon>
        <taxon>Dikarya</taxon>
        <taxon>Ascomycota</taxon>
        <taxon>Pezizomycotina</taxon>
        <taxon>Sordariomycetes</taxon>
        <taxon>Xylariomycetidae</taxon>
        <taxon>Amphisphaeriales</taxon>
        <taxon>Apiosporaceae</taxon>
        <taxon>Apiospora</taxon>
    </lineage>
</organism>
<feature type="compositionally biased region" description="Pro residues" evidence="1">
    <location>
        <begin position="452"/>
        <end position="461"/>
    </location>
</feature>
<feature type="compositionally biased region" description="Pro residues" evidence="1">
    <location>
        <begin position="408"/>
        <end position="417"/>
    </location>
</feature>
<gene>
    <name evidence="4" type="ORF">PG996_008089</name>
</gene>
<evidence type="ECO:0000313" key="4">
    <source>
        <dbReference type="EMBL" id="KAK8063437.1"/>
    </source>
</evidence>
<comment type="caution">
    <text evidence="4">The sequence shown here is derived from an EMBL/GenBank/DDBJ whole genome shotgun (WGS) entry which is preliminary data.</text>
</comment>
<protein>
    <recommendedName>
        <fullName evidence="6">LPXTG-domain-containing protein</fullName>
    </recommendedName>
</protein>